<evidence type="ECO:0000256" key="1">
    <source>
        <dbReference type="ARBA" id="ARBA00004123"/>
    </source>
</evidence>
<keyword evidence="3" id="KW-0963">Cytoplasm</keyword>
<dbReference type="InterPro" id="IPR037197">
    <property type="entry name" value="WWE_dom_sf"/>
</dbReference>
<keyword evidence="5 11" id="KW-0479">Metal-binding</keyword>
<dbReference type="GO" id="GO:0003950">
    <property type="term" value="F:NAD+ poly-ADP-ribosyltransferase activity"/>
    <property type="evidence" value="ECO:0007669"/>
    <property type="project" value="InterPro"/>
</dbReference>
<keyword evidence="7 11" id="KW-0863">Zinc-finger</keyword>
<dbReference type="Pfam" id="PF23466">
    <property type="entry name" value="WWE_4"/>
    <property type="match status" value="1"/>
</dbReference>
<dbReference type="GO" id="GO:0003723">
    <property type="term" value="F:RNA binding"/>
    <property type="evidence" value="ECO:0007669"/>
    <property type="project" value="TreeGrafter"/>
</dbReference>
<keyword evidence="17" id="KW-1185">Reference proteome</keyword>
<dbReference type="Gene3D" id="3.30.720.50">
    <property type="match status" value="1"/>
</dbReference>
<feature type="zinc finger region" description="C3H1-type" evidence="11">
    <location>
        <begin position="140"/>
        <end position="161"/>
    </location>
</feature>
<dbReference type="Gene3D" id="3.90.228.10">
    <property type="match status" value="1"/>
</dbReference>
<dbReference type="InterPro" id="IPR004170">
    <property type="entry name" value="WWE_dom"/>
</dbReference>
<dbReference type="GO" id="GO:0005634">
    <property type="term" value="C:nucleus"/>
    <property type="evidence" value="ECO:0007669"/>
    <property type="project" value="UniProtKB-SubCell"/>
</dbReference>
<dbReference type="InterPro" id="IPR051712">
    <property type="entry name" value="ARTD-AVP"/>
</dbReference>
<feature type="compositionally biased region" description="Basic residues" evidence="12">
    <location>
        <begin position="189"/>
        <end position="199"/>
    </location>
</feature>
<evidence type="ECO:0000313" key="17">
    <source>
        <dbReference type="Proteomes" id="UP000007646"/>
    </source>
</evidence>
<keyword evidence="8 11" id="KW-0862">Zinc</keyword>
<dbReference type="GO" id="GO:0032481">
    <property type="term" value="P:positive regulation of type I interferon production"/>
    <property type="evidence" value="ECO:0007669"/>
    <property type="project" value="TreeGrafter"/>
</dbReference>
<dbReference type="PROSITE" id="PS50103">
    <property type="entry name" value="ZF_C3H1"/>
    <property type="match status" value="1"/>
</dbReference>
<protein>
    <submittedName>
        <fullName evidence="16">Zinc finger CCCH-type containing, antiviral 1</fullName>
    </submittedName>
</protein>
<dbReference type="GO" id="GO:0009615">
    <property type="term" value="P:response to virus"/>
    <property type="evidence" value="ECO:0007669"/>
    <property type="project" value="Ensembl"/>
</dbReference>
<feature type="region of interest" description="Disordered" evidence="12">
    <location>
        <begin position="234"/>
        <end position="418"/>
    </location>
</feature>
<dbReference type="Pfam" id="PF02825">
    <property type="entry name" value="WWE"/>
    <property type="match status" value="1"/>
</dbReference>
<feature type="compositionally biased region" description="Polar residues" evidence="12">
    <location>
        <begin position="313"/>
        <end position="336"/>
    </location>
</feature>
<evidence type="ECO:0000313" key="16">
    <source>
        <dbReference type="Ensembl" id="ENSLAFP00000011689.4"/>
    </source>
</evidence>
<dbReference type="GeneTree" id="ENSGT00940000162001"/>
<dbReference type="GO" id="GO:0008270">
    <property type="term" value="F:zinc ion binding"/>
    <property type="evidence" value="ECO:0007669"/>
    <property type="project" value="UniProtKB-KW"/>
</dbReference>
<dbReference type="GO" id="GO:1990404">
    <property type="term" value="F:NAD+-protein mono-ADP-ribosyltransferase activity"/>
    <property type="evidence" value="ECO:0007669"/>
    <property type="project" value="TreeGrafter"/>
</dbReference>
<dbReference type="Pfam" id="PF25261">
    <property type="entry name" value="zf-CCCH_PARP12"/>
    <property type="match status" value="1"/>
</dbReference>
<reference evidence="16 17" key="1">
    <citation type="submission" date="2009-06" db="EMBL/GenBank/DDBJ databases">
        <title>The Genome Sequence of Loxodonta africana (African elephant).</title>
        <authorList>
            <person name="Di Palma F."/>
            <person name="Heiman D."/>
            <person name="Young S."/>
            <person name="Johnson J."/>
            <person name="Lander E.S."/>
            <person name="Lindblad-Toh K."/>
        </authorList>
    </citation>
    <scope>NUCLEOTIDE SEQUENCE [LARGE SCALE GENOMIC DNA]</scope>
    <source>
        <strain evidence="16 17">Isolate ISIS603380</strain>
    </source>
</reference>
<evidence type="ECO:0000256" key="6">
    <source>
        <dbReference type="ARBA" id="ARBA00022737"/>
    </source>
</evidence>
<feature type="compositionally biased region" description="Polar residues" evidence="12">
    <location>
        <begin position="395"/>
        <end position="410"/>
    </location>
</feature>
<keyword evidence="6" id="KW-0677">Repeat</keyword>
<dbReference type="AlphaFoldDB" id="G3TCB5"/>
<dbReference type="eggNOG" id="ENOG502QSC4">
    <property type="taxonomic scope" value="Eukaryota"/>
</dbReference>
<evidence type="ECO:0000256" key="3">
    <source>
        <dbReference type="ARBA" id="ARBA00022490"/>
    </source>
</evidence>
<dbReference type="Pfam" id="PF00644">
    <property type="entry name" value="PARP"/>
    <property type="match status" value="1"/>
</dbReference>
<feature type="region of interest" description="Disordered" evidence="12">
    <location>
        <begin position="188"/>
        <end position="216"/>
    </location>
</feature>
<dbReference type="GO" id="GO:0005829">
    <property type="term" value="C:cytosol"/>
    <property type="evidence" value="ECO:0007669"/>
    <property type="project" value="Ensembl"/>
</dbReference>
<dbReference type="InterPro" id="IPR057602">
    <property type="entry name" value="Zfn-CCCH_PARP12"/>
</dbReference>
<feature type="region of interest" description="Disordered" evidence="12">
    <location>
        <begin position="476"/>
        <end position="517"/>
    </location>
</feature>
<accession>G3TCB5</accession>
<dbReference type="FunCoup" id="G3TCB5">
    <property type="interactions" value="381"/>
</dbReference>
<keyword evidence="4" id="KW-0597">Phosphoprotein</keyword>
<dbReference type="OMA" id="KWKSPTS"/>
<evidence type="ECO:0000256" key="9">
    <source>
        <dbReference type="ARBA" id="ARBA00023242"/>
    </source>
</evidence>
<dbReference type="Gene3D" id="1.10.10.10">
    <property type="entry name" value="Winged helix-like DNA-binding domain superfamily/Winged helix DNA-binding domain"/>
    <property type="match status" value="1"/>
</dbReference>
<evidence type="ECO:0000256" key="7">
    <source>
        <dbReference type="ARBA" id="ARBA00022771"/>
    </source>
</evidence>
<dbReference type="HOGENOM" id="CLU_014825_2_0_1"/>
<evidence type="ECO:0000256" key="2">
    <source>
        <dbReference type="ARBA" id="ARBA00004496"/>
    </source>
</evidence>
<dbReference type="InterPro" id="IPR041360">
    <property type="entry name" value="ZAP_HTH"/>
</dbReference>
<dbReference type="GO" id="GO:0061014">
    <property type="term" value="P:positive regulation of mRNA catabolic process"/>
    <property type="evidence" value="ECO:0007669"/>
    <property type="project" value="Ensembl"/>
</dbReference>
<evidence type="ECO:0000256" key="12">
    <source>
        <dbReference type="SAM" id="MobiDB-lite"/>
    </source>
</evidence>
<reference evidence="16" key="3">
    <citation type="submission" date="2025-09" db="UniProtKB">
        <authorList>
            <consortium name="Ensembl"/>
        </authorList>
    </citation>
    <scope>IDENTIFICATION</scope>
    <source>
        <strain evidence="16">Isolate ISIS603380</strain>
    </source>
</reference>
<feature type="compositionally biased region" description="Polar residues" evidence="12">
    <location>
        <begin position="363"/>
        <end position="387"/>
    </location>
</feature>
<evidence type="ECO:0000259" key="13">
    <source>
        <dbReference type="PROSITE" id="PS50103"/>
    </source>
</evidence>
<sequence>KIALSEEQLCEVLEAAGPDRFVVQETEGRWVVATTRARVCRRKFCQRPCENLHLCKLNLLGRCNYSQSQRNLCKYSHEVLSEDNFRVLKNHELSGLNQEELAVLLVQSDPFFMPEICKSYKGEGRQQICSQQPPCDRLHICEHFTRGNCSYSNCLRSHNLLDRKVLAAMWEHGLSVDVVRNIQDILNSKHARGRKHPPARRAPPSNRRDVGYRDRSKSRDRFFQGHQEFFPPADASCQRSCTSSPDITSSRPPPDDVVVEDLAHEFTHLGSQDSSPPSPVSPKTTSFAGTGQMEANHRFSENSSREGLFYGNLGNTRPVSDSMPTSNQKEPTSWVNGQGPGRENCVDIKGESGNHEVPHFSFFNKTVDGTATDPSSTRSSSYKTTASRQREESLHTTQDNGTSRGNQQATGKIAEDDPDMVFVSGHTYPNTYWSTKYVPNMLNDSVKATDKTTDGAKTGAISSSLRVAAKDDKDVFASESQSQRTQGFLKPGEATAPAQVSSPPTVSPSSSDRATACGIGGHSSAHISVTPAAGFTTRRTQDSALYSSSNVTSITSSKIDDGSEEICLDYLYKGCQPNKKCSKVHFHLPYRWQILLSNTWIDLQPMEKIEKAYCDPNNSIFSVGSHNISFQEMSCEFHPIRRLSTPSSCTKSVTSVFATKWIWYWKDKSGDWIQYGEKKDNQQISNITSSYVESLFLSYPRGIVQFKAGSEEYELSFPGMIQTNTASKTQKDVARRPQFVSSRDVEELLKGPGVSSVSVRLVSLVLFFSSPNNRLAYKTNDKNHELSIISERLPEYTMISESFKASMKNFRIEKIRKIHNPELLDAFQRKKAKMKNANEKILFYATNRSHMDSICANNFDWTLHGTHDTKYGKGLCW</sequence>
<dbReference type="InParanoid" id="G3TCB5"/>
<feature type="compositionally biased region" description="Low complexity" evidence="12">
    <location>
        <begin position="500"/>
        <end position="511"/>
    </location>
</feature>
<dbReference type="PANTHER" id="PTHR45740:SF8">
    <property type="entry name" value="ZINC FINGER CCCH-TYPE ANTIVIRAL PROTEIN 1"/>
    <property type="match status" value="1"/>
</dbReference>
<dbReference type="PROSITE" id="PS50918">
    <property type="entry name" value="WWE"/>
    <property type="match status" value="1"/>
</dbReference>
<dbReference type="GO" id="GO:0045071">
    <property type="term" value="P:negative regulation of viral genome replication"/>
    <property type="evidence" value="ECO:0007669"/>
    <property type="project" value="Ensembl"/>
</dbReference>
<dbReference type="InterPro" id="IPR000571">
    <property type="entry name" value="Znf_CCCH"/>
</dbReference>
<feature type="compositionally biased region" description="Basic and acidic residues" evidence="12">
    <location>
        <begin position="344"/>
        <end position="358"/>
    </location>
</feature>
<proteinExistence type="inferred from homology"/>
<evidence type="ECO:0000256" key="4">
    <source>
        <dbReference type="ARBA" id="ARBA00022553"/>
    </source>
</evidence>
<dbReference type="InterPro" id="IPR012317">
    <property type="entry name" value="Poly(ADP-ribose)pol_cat_dom"/>
</dbReference>
<gene>
    <name evidence="16" type="primary">ZC3HAV1</name>
</gene>
<feature type="compositionally biased region" description="Basic and acidic residues" evidence="12">
    <location>
        <begin position="206"/>
        <end position="216"/>
    </location>
</feature>
<organism evidence="16 17">
    <name type="scientific">Loxodonta africana</name>
    <name type="common">African elephant</name>
    <dbReference type="NCBI Taxonomy" id="9785"/>
    <lineage>
        <taxon>Eukaryota</taxon>
        <taxon>Metazoa</taxon>
        <taxon>Chordata</taxon>
        <taxon>Craniata</taxon>
        <taxon>Vertebrata</taxon>
        <taxon>Euteleostomi</taxon>
        <taxon>Mammalia</taxon>
        <taxon>Eutheria</taxon>
        <taxon>Afrotheria</taxon>
        <taxon>Proboscidea</taxon>
        <taxon>Elephantidae</taxon>
        <taxon>Loxodonta</taxon>
    </lineage>
</organism>
<comment type="subcellular location">
    <subcellularLocation>
        <location evidence="2">Cytoplasm</location>
    </subcellularLocation>
    <subcellularLocation>
        <location evidence="1">Nucleus</location>
    </subcellularLocation>
</comment>
<dbReference type="Ensembl" id="ENSLAFT00000013961.4">
    <property type="protein sequence ID" value="ENSLAFP00000011689.4"/>
    <property type="gene ID" value="ENSLAFG00000013954.4"/>
</dbReference>
<dbReference type="Proteomes" id="UP000007646">
    <property type="component" value="Unassembled WGS sequence"/>
</dbReference>
<name>G3TCB5_LOXAF</name>
<evidence type="ECO:0000256" key="10">
    <source>
        <dbReference type="ARBA" id="ARBA00024347"/>
    </source>
</evidence>
<dbReference type="InterPro" id="IPR036388">
    <property type="entry name" value="WH-like_DNA-bd_sf"/>
</dbReference>
<feature type="domain" description="WWE" evidence="14">
    <location>
        <begin position="648"/>
        <end position="735"/>
    </location>
</feature>
<evidence type="ECO:0000259" key="14">
    <source>
        <dbReference type="PROSITE" id="PS50918"/>
    </source>
</evidence>
<dbReference type="SUPFAM" id="SSF56399">
    <property type="entry name" value="ADP-ribosylation"/>
    <property type="match status" value="1"/>
</dbReference>
<evidence type="ECO:0000256" key="11">
    <source>
        <dbReference type="PROSITE-ProRule" id="PRU00723"/>
    </source>
</evidence>
<dbReference type="SUPFAM" id="SSF117839">
    <property type="entry name" value="WWE domain"/>
    <property type="match status" value="1"/>
</dbReference>
<feature type="compositionally biased region" description="Polar residues" evidence="12">
    <location>
        <begin position="237"/>
        <end position="250"/>
    </location>
</feature>
<feature type="compositionally biased region" description="Basic and acidic residues" evidence="12">
    <location>
        <begin position="295"/>
        <end position="304"/>
    </location>
</feature>
<dbReference type="STRING" id="9785.ENSLAFP00000011689"/>
<feature type="domain" description="PARP catalytic" evidence="15">
    <location>
        <begin position="773"/>
        <end position="877"/>
    </location>
</feature>
<dbReference type="Pfam" id="PF18633">
    <property type="entry name" value="zf-CCCH_8"/>
    <property type="match status" value="1"/>
</dbReference>
<dbReference type="PANTHER" id="PTHR45740">
    <property type="entry name" value="POLY [ADP-RIBOSE] POLYMERASE"/>
    <property type="match status" value="1"/>
</dbReference>
<dbReference type="Pfam" id="PF18606">
    <property type="entry name" value="HTH_53"/>
    <property type="match status" value="1"/>
</dbReference>
<dbReference type="PROSITE" id="PS51059">
    <property type="entry name" value="PARP_CATALYTIC"/>
    <property type="match status" value="1"/>
</dbReference>
<evidence type="ECO:0000256" key="8">
    <source>
        <dbReference type="ARBA" id="ARBA00022833"/>
    </source>
</evidence>
<keyword evidence="9" id="KW-0539">Nucleus</keyword>
<evidence type="ECO:0000259" key="15">
    <source>
        <dbReference type="PROSITE" id="PS51059"/>
    </source>
</evidence>
<evidence type="ECO:0000256" key="5">
    <source>
        <dbReference type="ARBA" id="ARBA00022723"/>
    </source>
</evidence>
<reference evidence="16" key="2">
    <citation type="submission" date="2025-08" db="UniProtKB">
        <authorList>
            <consortium name="Ensembl"/>
        </authorList>
    </citation>
    <scope>IDENTIFICATION</scope>
    <source>
        <strain evidence="16">Isolate ISIS603380</strain>
    </source>
</reference>
<comment type="similarity">
    <text evidence="10">Belongs to the ARTD/PARP family.</text>
</comment>
<feature type="domain" description="C3H1-type" evidence="13">
    <location>
        <begin position="140"/>
        <end position="161"/>
    </location>
</feature>
<dbReference type="InterPro" id="IPR040954">
    <property type="entry name" value="Znf-CCCH_8"/>
</dbReference>